<evidence type="ECO:0000313" key="5">
    <source>
        <dbReference type="EMBL" id="AFT88289.1"/>
    </source>
</evidence>
<dbReference type="PROSITE" id="PS50932">
    <property type="entry name" value="HTH_LACI_2"/>
    <property type="match status" value="1"/>
</dbReference>
<name>K0DY90_9BURK</name>
<evidence type="ECO:0000256" key="3">
    <source>
        <dbReference type="ARBA" id="ARBA00023163"/>
    </source>
</evidence>
<accession>K0DY90</accession>
<keyword evidence="1" id="KW-0805">Transcription regulation</keyword>
<dbReference type="STRING" id="1229205.BUPH_00834"/>
<dbReference type="PANTHER" id="PTHR30146:SF145">
    <property type="entry name" value="RIBOSE OPERON REPRESSOR"/>
    <property type="match status" value="1"/>
</dbReference>
<organism evidence="5 6">
    <name type="scientific">Paraburkholderia phenoliruptrix BR3459a</name>
    <dbReference type="NCBI Taxonomy" id="1229205"/>
    <lineage>
        <taxon>Bacteria</taxon>
        <taxon>Pseudomonadati</taxon>
        <taxon>Pseudomonadota</taxon>
        <taxon>Betaproteobacteria</taxon>
        <taxon>Burkholderiales</taxon>
        <taxon>Burkholderiaceae</taxon>
        <taxon>Paraburkholderia</taxon>
    </lineage>
</organism>
<dbReference type="InterPro" id="IPR000843">
    <property type="entry name" value="HTH_LacI"/>
</dbReference>
<dbReference type="Pfam" id="PF00356">
    <property type="entry name" value="LacI"/>
    <property type="match status" value="1"/>
</dbReference>
<feature type="domain" description="HTH lacI-type" evidence="4">
    <location>
        <begin position="28"/>
        <end position="82"/>
    </location>
</feature>
<evidence type="ECO:0000259" key="4">
    <source>
        <dbReference type="PROSITE" id="PS50932"/>
    </source>
</evidence>
<dbReference type="KEGG" id="bpx:BUPH_00834"/>
<keyword evidence="2" id="KW-0238">DNA-binding</keyword>
<dbReference type="SMART" id="SM00354">
    <property type="entry name" value="HTH_LACI"/>
    <property type="match status" value="1"/>
</dbReference>
<dbReference type="Pfam" id="PF13377">
    <property type="entry name" value="Peripla_BP_3"/>
    <property type="match status" value="1"/>
</dbReference>
<sequence length="360" mass="39004">MAGERPDRLTIQGKYRAIQGIDTTFMNLRIKDVAEAAGVSVTTVSRVLSNNGPVREAVRQRVLGAIEQLGYRPNAAARRLRSGDTATIGLIVSDVRNPFFTEVSRAVEDAAYQQGLRVILCNTDENPQKEAMYLRLMEEERVTGCIYSPTHDAAQRFKADAYDFPVVMIDRAAPAGSADAVVLDNRDAAARLVEHLVERGCRRIAGLFGNASTTGRERHDGFAQALGRHGLPVLAEFVEPNPASALEHVGAWLAREAAERPDAIVASNGLLLLGAYREMRARGVTPGTDIALAGFDNDSWTDLVTPGITVVAQPVYEIGKIAMQLLTQRLADPAMSTRSLVLPGELVIRESTAARKAFAD</sequence>
<protein>
    <submittedName>
        <fullName evidence="5">LacI family transcriptional regulator, fructose operon transcriptional repressor</fullName>
    </submittedName>
</protein>
<proteinExistence type="predicted"/>
<dbReference type="PATRIC" id="fig|1229205.11.peg.4727"/>
<dbReference type="Proteomes" id="UP000010105">
    <property type="component" value="Chromosome 2"/>
</dbReference>
<evidence type="ECO:0000256" key="1">
    <source>
        <dbReference type="ARBA" id="ARBA00023015"/>
    </source>
</evidence>
<dbReference type="SUPFAM" id="SSF53822">
    <property type="entry name" value="Periplasmic binding protein-like I"/>
    <property type="match status" value="1"/>
</dbReference>
<evidence type="ECO:0000313" key="6">
    <source>
        <dbReference type="Proteomes" id="UP000010105"/>
    </source>
</evidence>
<gene>
    <name evidence="5" type="ORF">BUPH_00834</name>
</gene>
<dbReference type="PRINTS" id="PR00036">
    <property type="entry name" value="HTHLACI"/>
</dbReference>
<dbReference type="EMBL" id="CP003864">
    <property type="protein sequence ID" value="AFT88289.1"/>
    <property type="molecule type" value="Genomic_DNA"/>
</dbReference>
<dbReference type="GO" id="GO:0000976">
    <property type="term" value="F:transcription cis-regulatory region binding"/>
    <property type="evidence" value="ECO:0007669"/>
    <property type="project" value="TreeGrafter"/>
</dbReference>
<dbReference type="HOGENOM" id="CLU_037628_6_1_4"/>
<evidence type="ECO:0000256" key="2">
    <source>
        <dbReference type="ARBA" id="ARBA00023125"/>
    </source>
</evidence>
<dbReference type="PROSITE" id="PS00356">
    <property type="entry name" value="HTH_LACI_1"/>
    <property type="match status" value="1"/>
</dbReference>
<dbReference type="Gene3D" id="1.10.260.40">
    <property type="entry name" value="lambda repressor-like DNA-binding domains"/>
    <property type="match status" value="1"/>
</dbReference>
<dbReference type="InterPro" id="IPR010982">
    <property type="entry name" value="Lambda_DNA-bd_dom_sf"/>
</dbReference>
<dbReference type="Gene3D" id="3.40.50.2300">
    <property type="match status" value="2"/>
</dbReference>
<dbReference type="SUPFAM" id="SSF47413">
    <property type="entry name" value="lambda repressor-like DNA-binding domains"/>
    <property type="match status" value="1"/>
</dbReference>
<dbReference type="PANTHER" id="PTHR30146">
    <property type="entry name" value="LACI-RELATED TRANSCRIPTIONAL REPRESSOR"/>
    <property type="match status" value="1"/>
</dbReference>
<dbReference type="eggNOG" id="COG1609">
    <property type="taxonomic scope" value="Bacteria"/>
</dbReference>
<dbReference type="InterPro" id="IPR046335">
    <property type="entry name" value="LacI/GalR-like_sensor"/>
</dbReference>
<dbReference type="AlphaFoldDB" id="K0DY90"/>
<dbReference type="CDD" id="cd01392">
    <property type="entry name" value="HTH_LacI"/>
    <property type="match status" value="1"/>
</dbReference>
<dbReference type="GO" id="GO:0003700">
    <property type="term" value="F:DNA-binding transcription factor activity"/>
    <property type="evidence" value="ECO:0007669"/>
    <property type="project" value="TreeGrafter"/>
</dbReference>
<keyword evidence="3" id="KW-0804">Transcription</keyword>
<reference evidence="5 6" key="1">
    <citation type="journal article" date="2012" name="J. Bacteriol.">
        <title>Complete Genome Sequence of Burkholderia phenoliruptrix BR3459a (CLA1), a Heat-Tolerant, Nitrogen-Fixing Symbiont of Mimosa flocculosa.</title>
        <authorList>
            <person name="de Oliveira Cunha C."/>
            <person name="Goda Zuleta L.F."/>
            <person name="Paula de Almeida L.G."/>
            <person name="Prioli Ciapina L."/>
            <person name="Lustrino Borges W."/>
            <person name="Pitard R.M."/>
            <person name="Baldani J.I."/>
            <person name="Straliotto R."/>
            <person name="de Faria S.M."/>
            <person name="Hungria M."/>
            <person name="Sousa Cavada B."/>
            <person name="Mercante F.M."/>
            <person name="Ribeiro de Vasconcelos A.T."/>
        </authorList>
    </citation>
    <scope>NUCLEOTIDE SEQUENCE [LARGE SCALE GENOMIC DNA]</scope>
    <source>
        <strain evidence="5 6">BR3459a</strain>
    </source>
</reference>
<dbReference type="InterPro" id="IPR028082">
    <property type="entry name" value="Peripla_BP_I"/>
</dbReference>